<protein>
    <submittedName>
        <fullName evidence="1">Uncharacterized protein</fullName>
    </submittedName>
</protein>
<dbReference type="GO" id="GO:0003700">
    <property type="term" value="F:DNA-binding transcription factor activity"/>
    <property type="evidence" value="ECO:0007669"/>
    <property type="project" value="InterPro"/>
</dbReference>
<accession>A0A843X645</accession>
<evidence type="ECO:0000313" key="2">
    <source>
        <dbReference type="Proteomes" id="UP000652761"/>
    </source>
</evidence>
<dbReference type="OrthoDB" id="551907at2759"/>
<dbReference type="AlphaFoldDB" id="A0A843X645"/>
<dbReference type="PANTHER" id="PTHR31499">
    <property type="entry name" value="MYB FAMILY TRANSCRIPTION FACTOR PHL11"/>
    <property type="match status" value="1"/>
</dbReference>
<comment type="caution">
    <text evidence="1">The sequence shown here is derived from an EMBL/GenBank/DDBJ whole genome shotgun (WGS) entry which is preliminary data.</text>
</comment>
<organism evidence="1 2">
    <name type="scientific">Colocasia esculenta</name>
    <name type="common">Wild taro</name>
    <name type="synonym">Arum esculentum</name>
    <dbReference type="NCBI Taxonomy" id="4460"/>
    <lineage>
        <taxon>Eukaryota</taxon>
        <taxon>Viridiplantae</taxon>
        <taxon>Streptophyta</taxon>
        <taxon>Embryophyta</taxon>
        <taxon>Tracheophyta</taxon>
        <taxon>Spermatophyta</taxon>
        <taxon>Magnoliopsida</taxon>
        <taxon>Liliopsida</taxon>
        <taxon>Araceae</taxon>
        <taxon>Aroideae</taxon>
        <taxon>Colocasieae</taxon>
        <taxon>Colocasia</taxon>
    </lineage>
</organism>
<dbReference type="Proteomes" id="UP000652761">
    <property type="component" value="Unassembled WGS sequence"/>
</dbReference>
<reference evidence="1" key="1">
    <citation type="submission" date="2017-07" db="EMBL/GenBank/DDBJ databases">
        <title>Taro Niue Genome Assembly and Annotation.</title>
        <authorList>
            <person name="Atibalentja N."/>
            <person name="Keating K."/>
            <person name="Fields C.J."/>
        </authorList>
    </citation>
    <scope>NUCLEOTIDE SEQUENCE</scope>
    <source>
        <strain evidence="1">Niue_2</strain>
        <tissue evidence="1">Leaf</tissue>
    </source>
</reference>
<feature type="non-terminal residue" evidence="1">
    <location>
        <position position="101"/>
    </location>
</feature>
<evidence type="ECO:0000313" key="1">
    <source>
        <dbReference type="EMBL" id="MQM13504.1"/>
    </source>
</evidence>
<gene>
    <name evidence="1" type="ORF">Taro_046430</name>
</gene>
<dbReference type="PANTHER" id="PTHR31499:SF43">
    <property type="entry name" value="MYB FAMILY TRANSCRIPTION FACTOR APL"/>
    <property type="match status" value="1"/>
</dbReference>
<keyword evidence="2" id="KW-1185">Reference proteome</keyword>
<dbReference type="InterPro" id="IPR046955">
    <property type="entry name" value="PHR1-like"/>
</dbReference>
<dbReference type="Gene3D" id="1.10.10.60">
    <property type="entry name" value="Homeodomain-like"/>
    <property type="match status" value="1"/>
</dbReference>
<dbReference type="EMBL" id="NMUH01005718">
    <property type="protein sequence ID" value="MQM13504.1"/>
    <property type="molecule type" value="Genomic_DNA"/>
</dbReference>
<sequence>LQECITTIKAITTALLQGQLFFQIAIHLCRVQDIGVVLSTDAKPRWKLTSELHERFTEAVNQLGGAQSNTKDNHEVDGCSWTHLIAPKEPSSGATFIPTSG</sequence>
<proteinExistence type="predicted"/>
<name>A0A843X645_COLES</name>